<evidence type="ECO:0000313" key="1">
    <source>
        <dbReference type="EMBL" id="VFA96252.1"/>
    </source>
</evidence>
<dbReference type="Proteomes" id="UP000290439">
    <property type="component" value="Chromosome"/>
</dbReference>
<reference evidence="1 2" key="1">
    <citation type="submission" date="2019-02" db="EMBL/GenBank/DDBJ databases">
        <authorList>
            <consortium name="Pathogen Informatics"/>
        </authorList>
    </citation>
    <scope>NUCLEOTIDE SEQUENCE [LARGE SCALE GENOMIC DNA]</scope>
    <source>
        <strain evidence="1 2">3012STDY6756504</strain>
    </source>
</reference>
<proteinExistence type="predicted"/>
<organism evidence="1 2">
    <name type="scientific">Nocardia cyriacigeorgica</name>
    <dbReference type="NCBI Taxonomy" id="135487"/>
    <lineage>
        <taxon>Bacteria</taxon>
        <taxon>Bacillati</taxon>
        <taxon>Actinomycetota</taxon>
        <taxon>Actinomycetes</taxon>
        <taxon>Mycobacteriales</taxon>
        <taxon>Nocardiaceae</taxon>
        <taxon>Nocardia</taxon>
    </lineage>
</organism>
<dbReference type="AlphaFoldDB" id="A0A4U8VSR3"/>
<evidence type="ECO:0000313" key="2">
    <source>
        <dbReference type="Proteomes" id="UP000290439"/>
    </source>
</evidence>
<gene>
    <name evidence="1" type="ORF">NCTC10797_00001</name>
</gene>
<accession>A0A4U8VSR3</accession>
<name>A0A4U8VSR3_9NOCA</name>
<dbReference type="EMBL" id="LR215973">
    <property type="protein sequence ID" value="VFA96252.1"/>
    <property type="molecule type" value="Genomic_DNA"/>
</dbReference>
<protein>
    <submittedName>
        <fullName evidence="1">Probable F420-dependent oxidoreductase, MSMEG_2516 family</fullName>
    </submittedName>
</protein>
<sequence length="88" mass="9763">MLGERAPSVELNMPVHAVAATSERNAVLDAFGAMLPSEAPDDLPMLLFGTPFEMAQQLRERQDRFGLSYVTVLEPYLDAFAPVIEQLR</sequence>